<evidence type="ECO:0000313" key="3">
    <source>
        <dbReference type="Proteomes" id="UP001319200"/>
    </source>
</evidence>
<keyword evidence="1" id="KW-0812">Transmembrane</keyword>
<evidence type="ECO:0000313" key="2">
    <source>
        <dbReference type="EMBL" id="MBT1700199.1"/>
    </source>
</evidence>
<dbReference type="EMBL" id="JAHESF010000036">
    <property type="protein sequence ID" value="MBT1700199.1"/>
    <property type="molecule type" value="Genomic_DNA"/>
</dbReference>
<keyword evidence="1" id="KW-0472">Membrane</keyword>
<dbReference type="Proteomes" id="UP001319200">
    <property type="component" value="Unassembled WGS sequence"/>
</dbReference>
<evidence type="ECO:0000256" key="1">
    <source>
        <dbReference type="SAM" id="Phobius"/>
    </source>
</evidence>
<keyword evidence="3" id="KW-1185">Reference proteome</keyword>
<sequence>MKNFTVLGLAIVLVGVMLYAGINGMMRNHSYGPFFIFLAACTATGLSIDINKWMKERIRRANARKFGR</sequence>
<keyword evidence="1" id="KW-1133">Transmembrane helix</keyword>
<organism evidence="2 3">
    <name type="scientific">Chryseosolibacter histidini</name>
    <dbReference type="NCBI Taxonomy" id="2782349"/>
    <lineage>
        <taxon>Bacteria</taxon>
        <taxon>Pseudomonadati</taxon>
        <taxon>Bacteroidota</taxon>
        <taxon>Cytophagia</taxon>
        <taxon>Cytophagales</taxon>
        <taxon>Chryseotaleaceae</taxon>
        <taxon>Chryseosolibacter</taxon>
    </lineage>
</organism>
<accession>A0AAP2DTC5</accession>
<protein>
    <submittedName>
        <fullName evidence="2">Uncharacterized protein</fullName>
    </submittedName>
</protein>
<reference evidence="2 3" key="1">
    <citation type="submission" date="2021-05" db="EMBL/GenBank/DDBJ databases">
        <title>A Polyphasic approach of four new species of the genus Ohtaekwangia: Ohtaekwangia histidinii sp. nov., Ohtaekwangia cretensis sp. nov., Ohtaekwangia indiensis sp. nov., Ohtaekwangia reichenbachii sp. nov. from diverse environment.</title>
        <authorList>
            <person name="Octaviana S."/>
        </authorList>
    </citation>
    <scope>NUCLEOTIDE SEQUENCE [LARGE SCALE GENOMIC DNA]</scope>
    <source>
        <strain evidence="2 3">PWU4</strain>
    </source>
</reference>
<name>A0AAP2DTC5_9BACT</name>
<dbReference type="AlphaFoldDB" id="A0AAP2DTC5"/>
<comment type="caution">
    <text evidence="2">The sequence shown here is derived from an EMBL/GenBank/DDBJ whole genome shotgun (WGS) entry which is preliminary data.</text>
</comment>
<feature type="transmembrane region" description="Helical" evidence="1">
    <location>
        <begin position="30"/>
        <end position="50"/>
    </location>
</feature>
<proteinExistence type="predicted"/>
<dbReference type="RefSeq" id="WP_254168613.1">
    <property type="nucleotide sequence ID" value="NZ_JAHESF010000036.1"/>
</dbReference>
<gene>
    <name evidence="2" type="ORF">KK083_25140</name>
</gene>